<evidence type="ECO:0000313" key="3">
    <source>
        <dbReference type="Proteomes" id="UP001410648"/>
    </source>
</evidence>
<evidence type="ECO:0000313" key="2">
    <source>
        <dbReference type="EMBL" id="GAA0477470.1"/>
    </source>
</evidence>
<sequence length="334" mass="39402">MTIKVSVSVTTYNQEKYIKQTLDSILKQQTDFDYEILINDDASSDHSTAIIEKYKQTYPDKIKPIYQTENQYTQGKEVHYTFNYTRAQGKYIAYCDGDDYWTDPTKLQKQFDFMELHPEVSAYLHAGKSVNEQGTRILGTQSAHETNCYLKTEQVIGLQGMFASNSLFMRNYYNNDFKMPDWFNEAKITDYPLYLFLTTKGDIYYDNTVMCAFRLASEGSWTQQVYKVPEQRIKHIADMINLLNAFDRFTNYEYTAFIQSQINKNKFDCLKIDKGLRKKDPKEFNQVYTLLSSKEKIKINANHYLPSIVTIYRVMRDNRVIRTFKPREIFVAEE</sequence>
<dbReference type="PANTHER" id="PTHR22916:SF3">
    <property type="entry name" value="UDP-GLCNAC:BETAGAL BETA-1,3-N-ACETYLGLUCOSAMINYLTRANSFERASE-LIKE PROTEIN 1"/>
    <property type="match status" value="1"/>
</dbReference>
<dbReference type="InterPro" id="IPR001173">
    <property type="entry name" value="Glyco_trans_2-like"/>
</dbReference>
<feature type="domain" description="Glycosyltransferase 2-like" evidence="1">
    <location>
        <begin position="6"/>
        <end position="147"/>
    </location>
</feature>
<name>A0ABP3KDZ5_9LACT</name>
<protein>
    <recommendedName>
        <fullName evidence="1">Glycosyltransferase 2-like domain-containing protein</fullName>
    </recommendedName>
</protein>
<keyword evidence="3" id="KW-1185">Reference proteome</keyword>
<evidence type="ECO:0000259" key="1">
    <source>
        <dbReference type="Pfam" id="PF00535"/>
    </source>
</evidence>
<dbReference type="Proteomes" id="UP001410648">
    <property type="component" value="Unassembled WGS sequence"/>
</dbReference>
<organism evidence="2 3">
    <name type="scientific">Alkalibacterium indicireducens</name>
    <dbReference type="NCBI Taxonomy" id="398758"/>
    <lineage>
        <taxon>Bacteria</taxon>
        <taxon>Bacillati</taxon>
        <taxon>Bacillota</taxon>
        <taxon>Bacilli</taxon>
        <taxon>Lactobacillales</taxon>
        <taxon>Carnobacteriaceae</taxon>
        <taxon>Alkalibacterium</taxon>
    </lineage>
</organism>
<dbReference type="Pfam" id="PF00535">
    <property type="entry name" value="Glycos_transf_2"/>
    <property type="match status" value="1"/>
</dbReference>
<dbReference type="InterPro" id="IPR029044">
    <property type="entry name" value="Nucleotide-diphossugar_trans"/>
</dbReference>
<dbReference type="EMBL" id="BAAADA010000040">
    <property type="protein sequence ID" value="GAA0477470.1"/>
    <property type="molecule type" value="Genomic_DNA"/>
</dbReference>
<proteinExistence type="predicted"/>
<dbReference type="RefSeq" id="WP_346023973.1">
    <property type="nucleotide sequence ID" value="NZ_BAAADA010000040.1"/>
</dbReference>
<dbReference type="Gene3D" id="3.90.550.10">
    <property type="entry name" value="Spore Coat Polysaccharide Biosynthesis Protein SpsA, Chain A"/>
    <property type="match status" value="1"/>
</dbReference>
<dbReference type="PANTHER" id="PTHR22916">
    <property type="entry name" value="GLYCOSYLTRANSFERASE"/>
    <property type="match status" value="1"/>
</dbReference>
<comment type="caution">
    <text evidence="2">The sequence shown here is derived from an EMBL/GenBank/DDBJ whole genome shotgun (WGS) entry which is preliminary data.</text>
</comment>
<dbReference type="SUPFAM" id="SSF53448">
    <property type="entry name" value="Nucleotide-diphospho-sugar transferases"/>
    <property type="match status" value="1"/>
</dbReference>
<gene>
    <name evidence="2" type="ORF">GCM10008936_04670</name>
</gene>
<reference evidence="3" key="1">
    <citation type="journal article" date="2019" name="Int. J. Syst. Evol. Microbiol.">
        <title>The Global Catalogue of Microorganisms (GCM) 10K type strain sequencing project: providing services to taxonomists for standard genome sequencing and annotation.</title>
        <authorList>
            <consortium name="The Broad Institute Genomics Platform"/>
            <consortium name="The Broad Institute Genome Sequencing Center for Infectious Disease"/>
            <person name="Wu L."/>
            <person name="Ma J."/>
        </authorList>
    </citation>
    <scope>NUCLEOTIDE SEQUENCE [LARGE SCALE GENOMIC DNA]</scope>
    <source>
        <strain evidence="3">JCM 14232</strain>
    </source>
</reference>
<accession>A0ABP3KDZ5</accession>